<reference evidence="1" key="1">
    <citation type="submission" date="2014-11" db="EMBL/GenBank/DDBJ databases">
        <authorList>
            <person name="Amaro Gonzalez C."/>
        </authorList>
    </citation>
    <scope>NUCLEOTIDE SEQUENCE</scope>
</reference>
<organism evidence="1">
    <name type="scientific">Anguilla anguilla</name>
    <name type="common">European freshwater eel</name>
    <name type="synonym">Muraena anguilla</name>
    <dbReference type="NCBI Taxonomy" id="7936"/>
    <lineage>
        <taxon>Eukaryota</taxon>
        <taxon>Metazoa</taxon>
        <taxon>Chordata</taxon>
        <taxon>Craniata</taxon>
        <taxon>Vertebrata</taxon>
        <taxon>Euteleostomi</taxon>
        <taxon>Actinopterygii</taxon>
        <taxon>Neopterygii</taxon>
        <taxon>Teleostei</taxon>
        <taxon>Anguilliformes</taxon>
        <taxon>Anguillidae</taxon>
        <taxon>Anguilla</taxon>
    </lineage>
</organism>
<evidence type="ECO:0000313" key="1">
    <source>
        <dbReference type="EMBL" id="JAH91556.1"/>
    </source>
</evidence>
<reference evidence="1" key="2">
    <citation type="journal article" date="2015" name="Fish Shellfish Immunol.">
        <title>Early steps in the European eel (Anguilla anguilla)-Vibrio vulnificus interaction in the gills: Role of the RtxA13 toxin.</title>
        <authorList>
            <person name="Callol A."/>
            <person name="Pajuelo D."/>
            <person name="Ebbesson L."/>
            <person name="Teles M."/>
            <person name="MacKenzie S."/>
            <person name="Amaro C."/>
        </authorList>
    </citation>
    <scope>NUCLEOTIDE SEQUENCE</scope>
</reference>
<protein>
    <submittedName>
        <fullName evidence="1">Uncharacterized protein</fullName>
    </submittedName>
</protein>
<dbReference type="EMBL" id="GBXM01017021">
    <property type="protein sequence ID" value="JAH91556.1"/>
    <property type="molecule type" value="Transcribed_RNA"/>
</dbReference>
<sequence length="46" mass="4989">MCAVPKEWAGRSKAAGSLPTCHTTQARKLPCKSPDPVWLRLLKGVV</sequence>
<accession>A0A0E9WMM4</accession>
<dbReference type="AlphaFoldDB" id="A0A0E9WMM4"/>
<name>A0A0E9WMM4_ANGAN</name>
<proteinExistence type="predicted"/>